<dbReference type="PANTHER" id="PTHR43847:SF1">
    <property type="entry name" value="BLL3993 PROTEIN"/>
    <property type="match status" value="1"/>
</dbReference>
<evidence type="ECO:0000313" key="6">
    <source>
        <dbReference type="EMBL" id="MBP2247254.1"/>
    </source>
</evidence>
<evidence type="ECO:0000313" key="7">
    <source>
        <dbReference type="Proteomes" id="UP000810207"/>
    </source>
</evidence>
<dbReference type="Gene3D" id="1.20.120.1630">
    <property type="match status" value="1"/>
</dbReference>
<evidence type="ECO:0000256" key="3">
    <source>
        <dbReference type="ARBA" id="ARBA00022989"/>
    </source>
</evidence>
<keyword evidence="6" id="KW-0489">Methyltransferase</keyword>
<gene>
    <name evidence="6" type="ORF">J2Z28_003905</name>
</gene>
<reference evidence="6 7" key="1">
    <citation type="submission" date="2021-03" db="EMBL/GenBank/DDBJ databases">
        <title>Genomic Encyclopedia of Type Strains, Phase IV (KMG-IV): sequencing the most valuable type-strain genomes for metagenomic binning, comparative biology and taxonomic classification.</title>
        <authorList>
            <person name="Goeker M."/>
        </authorList>
    </citation>
    <scope>NUCLEOTIDE SEQUENCE [LARGE SCALE GENOMIC DNA]</scope>
    <source>
        <strain evidence="6 7">DSM 21292</strain>
    </source>
</reference>
<name>A0ABS4RWK1_PAEXY</name>
<accession>A0ABS4RWK1</accession>
<sequence length="171" mass="19914">MWIGFLLIVISLIRIPSVVIAMRNEKKIVAGGGTEYGNLNSKVLFVLQNLIYLSCIVYAFIYDVQFNVLTVIGLVVYVFALCCLIYVIRKLSPFWTYKLYIARDHKLVQSSLFRLVRHPNYYLNIIPELIGFALISQAWPVFVPLFILHLITLFNRINLEEKVMKQTFTQY</sequence>
<organism evidence="6 7">
    <name type="scientific">Paenibacillus xylanexedens</name>
    <dbReference type="NCBI Taxonomy" id="528191"/>
    <lineage>
        <taxon>Bacteria</taxon>
        <taxon>Bacillati</taxon>
        <taxon>Bacillota</taxon>
        <taxon>Bacilli</taxon>
        <taxon>Bacillales</taxon>
        <taxon>Paenibacillaceae</taxon>
        <taxon>Paenibacillus</taxon>
    </lineage>
</organism>
<dbReference type="InterPro" id="IPR052527">
    <property type="entry name" value="Metal_cation-efflux_comp"/>
</dbReference>
<dbReference type="GO" id="GO:0008168">
    <property type="term" value="F:methyltransferase activity"/>
    <property type="evidence" value="ECO:0007669"/>
    <property type="project" value="UniProtKB-KW"/>
</dbReference>
<evidence type="ECO:0000256" key="5">
    <source>
        <dbReference type="SAM" id="Phobius"/>
    </source>
</evidence>
<keyword evidence="2 5" id="KW-0812">Transmembrane</keyword>
<comment type="subcellular location">
    <subcellularLocation>
        <location evidence="1">Membrane</location>
        <topology evidence="1">Multi-pass membrane protein</topology>
    </subcellularLocation>
</comment>
<keyword evidence="3 5" id="KW-1133">Transmembrane helix</keyword>
<dbReference type="GO" id="GO:0032259">
    <property type="term" value="P:methylation"/>
    <property type="evidence" value="ECO:0007669"/>
    <property type="project" value="UniProtKB-KW"/>
</dbReference>
<feature type="transmembrane region" description="Helical" evidence="5">
    <location>
        <begin position="68"/>
        <end position="88"/>
    </location>
</feature>
<dbReference type="EMBL" id="JAGIKV010000014">
    <property type="protein sequence ID" value="MBP2247254.1"/>
    <property type="molecule type" value="Genomic_DNA"/>
</dbReference>
<comment type="caution">
    <text evidence="6">The sequence shown here is derived from an EMBL/GenBank/DDBJ whole genome shotgun (WGS) entry which is preliminary data.</text>
</comment>
<dbReference type="InterPro" id="IPR007269">
    <property type="entry name" value="ICMT_MeTrfase"/>
</dbReference>
<evidence type="ECO:0000256" key="1">
    <source>
        <dbReference type="ARBA" id="ARBA00004141"/>
    </source>
</evidence>
<protein>
    <submittedName>
        <fullName evidence="6">Isoprenylcysteine carboxyl methyltransferase (ICMT) family protein YpbQ</fullName>
    </submittedName>
</protein>
<proteinExistence type="predicted"/>
<evidence type="ECO:0000256" key="4">
    <source>
        <dbReference type="ARBA" id="ARBA00023136"/>
    </source>
</evidence>
<keyword evidence="4 5" id="KW-0472">Membrane</keyword>
<dbReference type="Pfam" id="PF04140">
    <property type="entry name" value="ICMT"/>
    <property type="match status" value="1"/>
</dbReference>
<keyword evidence="6" id="KW-0808">Transferase</keyword>
<feature type="transmembrane region" description="Helical" evidence="5">
    <location>
        <begin position="129"/>
        <end position="154"/>
    </location>
</feature>
<dbReference type="RefSeq" id="WP_211083662.1">
    <property type="nucleotide sequence ID" value="NZ_CBCSLC010000047.1"/>
</dbReference>
<dbReference type="Proteomes" id="UP000810207">
    <property type="component" value="Unassembled WGS sequence"/>
</dbReference>
<dbReference type="PANTHER" id="PTHR43847">
    <property type="entry name" value="BLL3993 PROTEIN"/>
    <property type="match status" value="1"/>
</dbReference>
<evidence type="ECO:0000256" key="2">
    <source>
        <dbReference type="ARBA" id="ARBA00022692"/>
    </source>
</evidence>
<feature type="transmembrane region" description="Helical" evidence="5">
    <location>
        <begin position="45"/>
        <end position="61"/>
    </location>
</feature>
<keyword evidence="7" id="KW-1185">Reference proteome</keyword>